<reference evidence="2" key="1">
    <citation type="journal article" date="2023" name="bioRxiv">
        <title>Scaffold-level genome assemblies of two parasitoid biocontrol wasps reveal the parthenogenesis mechanism and an associated novel virus.</title>
        <authorList>
            <person name="Inwood S."/>
            <person name="Skelly J."/>
            <person name="Guhlin J."/>
            <person name="Harrop T."/>
            <person name="Goldson S."/>
            <person name="Dearden P."/>
        </authorList>
    </citation>
    <scope>NUCLEOTIDE SEQUENCE</scope>
    <source>
        <strain evidence="2">Irish</strain>
        <tissue evidence="2">Whole body</tissue>
    </source>
</reference>
<keyword evidence="3" id="KW-1185">Reference proteome</keyword>
<gene>
    <name evidence="2" type="ORF">PV328_011881</name>
</gene>
<proteinExistence type="predicted"/>
<evidence type="ECO:0000313" key="3">
    <source>
        <dbReference type="Proteomes" id="UP001168990"/>
    </source>
</evidence>
<feature type="region of interest" description="Disordered" evidence="1">
    <location>
        <begin position="23"/>
        <end position="67"/>
    </location>
</feature>
<comment type="caution">
    <text evidence="2">The sequence shown here is derived from an EMBL/GenBank/DDBJ whole genome shotgun (WGS) entry which is preliminary data.</text>
</comment>
<feature type="compositionally biased region" description="Basic and acidic residues" evidence="1">
    <location>
        <begin position="44"/>
        <end position="67"/>
    </location>
</feature>
<accession>A0AA39EX55</accession>
<sequence>MNRIESNNEEIIAAISQCSSGLGETQSSCTQRHEQAKGKNALQRKREYQQRYREQNREKLKQRETERRRRLQNTEIITELSTSSNIEFTELVHEPIIDEISANSQNVAGLENIQHLFVEVSQQNERGQSSANGTEITNNYSKFRCHQLAHKYFDDKINEYKLLSNKQSSFSRKIPYFNFH</sequence>
<dbReference type="EMBL" id="JAQQBS010001551">
    <property type="protein sequence ID" value="KAK0157110.1"/>
    <property type="molecule type" value="Genomic_DNA"/>
</dbReference>
<organism evidence="2 3">
    <name type="scientific">Microctonus aethiopoides</name>
    <dbReference type="NCBI Taxonomy" id="144406"/>
    <lineage>
        <taxon>Eukaryota</taxon>
        <taxon>Metazoa</taxon>
        <taxon>Ecdysozoa</taxon>
        <taxon>Arthropoda</taxon>
        <taxon>Hexapoda</taxon>
        <taxon>Insecta</taxon>
        <taxon>Pterygota</taxon>
        <taxon>Neoptera</taxon>
        <taxon>Endopterygota</taxon>
        <taxon>Hymenoptera</taxon>
        <taxon>Apocrita</taxon>
        <taxon>Ichneumonoidea</taxon>
        <taxon>Braconidae</taxon>
        <taxon>Euphorinae</taxon>
        <taxon>Microctonus</taxon>
    </lineage>
</organism>
<dbReference type="AlphaFoldDB" id="A0AA39EX55"/>
<dbReference type="Proteomes" id="UP001168990">
    <property type="component" value="Unassembled WGS sequence"/>
</dbReference>
<evidence type="ECO:0000256" key="1">
    <source>
        <dbReference type="SAM" id="MobiDB-lite"/>
    </source>
</evidence>
<reference evidence="2" key="2">
    <citation type="submission" date="2023-03" db="EMBL/GenBank/DDBJ databases">
        <authorList>
            <person name="Inwood S.N."/>
            <person name="Skelly J.G."/>
            <person name="Guhlin J."/>
            <person name="Harrop T.W.R."/>
            <person name="Goldson S.G."/>
            <person name="Dearden P.K."/>
        </authorList>
    </citation>
    <scope>NUCLEOTIDE SEQUENCE</scope>
    <source>
        <strain evidence="2">Irish</strain>
        <tissue evidence="2">Whole body</tissue>
    </source>
</reference>
<evidence type="ECO:0000313" key="2">
    <source>
        <dbReference type="EMBL" id="KAK0157110.1"/>
    </source>
</evidence>
<protein>
    <submittedName>
        <fullName evidence="2">Uncharacterized protein</fullName>
    </submittedName>
</protein>
<name>A0AA39EX55_9HYME</name>